<evidence type="ECO:0000256" key="7">
    <source>
        <dbReference type="ARBA" id="ARBA00022840"/>
    </source>
</evidence>
<dbReference type="Proteomes" id="UP000246991">
    <property type="component" value="Unassembled WGS sequence"/>
</dbReference>
<comment type="function">
    <text evidence="11">When phosphate concentrations are high it phosphorylates the PHO4 transcription factor thus establishing repression.</text>
</comment>
<dbReference type="STRING" id="42249.A0A317SEK7"/>
<evidence type="ECO:0000256" key="10">
    <source>
        <dbReference type="ARBA" id="ARBA00048367"/>
    </source>
</evidence>
<proteinExistence type="inferred from homology"/>
<dbReference type="Gene3D" id="1.10.510.10">
    <property type="entry name" value="Transferase(Phosphotransferase) domain 1"/>
    <property type="match status" value="1"/>
</dbReference>
<dbReference type="GO" id="GO:0004693">
    <property type="term" value="F:cyclin-dependent protein serine/threonine kinase activity"/>
    <property type="evidence" value="ECO:0007669"/>
    <property type="project" value="UniProtKB-EC"/>
</dbReference>
<feature type="compositionally biased region" description="Basic and acidic residues" evidence="15">
    <location>
        <begin position="179"/>
        <end position="190"/>
    </location>
</feature>
<keyword evidence="7 14" id="KW-0067">ATP-binding</keyword>
<dbReference type="EMBL" id="PYWC01000093">
    <property type="protein sequence ID" value="PWW72862.1"/>
    <property type="molecule type" value="Genomic_DNA"/>
</dbReference>
<protein>
    <recommendedName>
        <fullName evidence="13">Negative regulator of the PHO system</fullName>
        <ecNumber evidence="2">2.7.11.22</ecNumber>
    </recommendedName>
    <alternativeName>
        <fullName evidence="8">Serine/threonine-protein kinase PHO85</fullName>
    </alternativeName>
</protein>
<evidence type="ECO:0000256" key="5">
    <source>
        <dbReference type="ARBA" id="ARBA00022741"/>
    </source>
</evidence>
<dbReference type="Gene3D" id="3.30.200.20">
    <property type="entry name" value="Phosphorylase Kinase, domain 1"/>
    <property type="match status" value="1"/>
</dbReference>
<feature type="compositionally biased region" description="Basic residues" evidence="15">
    <location>
        <begin position="191"/>
        <end position="202"/>
    </location>
</feature>
<dbReference type="GO" id="GO:0005634">
    <property type="term" value="C:nucleus"/>
    <property type="evidence" value="ECO:0007669"/>
    <property type="project" value="TreeGrafter"/>
</dbReference>
<evidence type="ECO:0000256" key="2">
    <source>
        <dbReference type="ARBA" id="ARBA00012425"/>
    </source>
</evidence>
<name>A0A317SEK7_9PEZI</name>
<dbReference type="InterPro" id="IPR050108">
    <property type="entry name" value="CDK"/>
</dbReference>
<evidence type="ECO:0000256" key="3">
    <source>
        <dbReference type="ARBA" id="ARBA00022527"/>
    </source>
</evidence>
<gene>
    <name evidence="17" type="ORF">C7212DRAFT_347674</name>
</gene>
<dbReference type="PROSITE" id="PS00108">
    <property type="entry name" value="PROTEIN_KINASE_ST"/>
    <property type="match status" value="1"/>
</dbReference>
<dbReference type="PROSITE" id="PS00107">
    <property type="entry name" value="PROTEIN_KINASE_ATP"/>
    <property type="match status" value="1"/>
</dbReference>
<dbReference type="SUPFAM" id="SSF56112">
    <property type="entry name" value="Protein kinase-like (PK-like)"/>
    <property type="match status" value="1"/>
</dbReference>
<sequence>MLEFDAYEDRKGCAVQVDIEVTGYYLNSGWQWLVSSTMGRGEKARAVPLEKKKKYSNTVRSKCAPILSRSSGVNLTGGHPLASHPDLPNPQHRCEHLQQQQQQQQQNHLHHLHPAQQEILCTVTSLLWDSRFTSAKRQHLPPKRSDVGSPFSPPTPASESSREDTEDEEGDSFFSEAEAGTHREDCEERFRKSRKITPKKKSPSAPVGEVTMDQTGKRHPSSFQQLEKLGEGTYATVFKGRNRQTGELVALKEIHLDSEEGTPSTAIREISLMKELKHENIVSLHDVIHTESKLMLVFEFMDRDLKKYMDHRGDRGALDYVTIKSFMHQLLQGIAFCHDNRVLHRDLKPQNLLINNKGMLKLADFGLARAFGIPVNTFSNEVVTLWYRAPDVLLGSRTYNTSIDIWSAGCIMAEMYTGRPLFPGTTNEDQLQKIFRLMGTPSERSWPGISQYPEYRNNFHIYATQDLRMILPQIDPMGLDLLSRMLQLRPEMRISAKDALRHPWFADLKQLRAGIMQGQQQAGAERARLEAAARAQQQGMGIGGGMGGQVY</sequence>
<comment type="caution">
    <text evidence="17">The sequence shown here is derived from an EMBL/GenBank/DDBJ whole genome shotgun (WGS) entry which is preliminary data.</text>
</comment>
<dbReference type="FunFam" id="1.10.510.10:FF:000410">
    <property type="entry name" value="Probable PHO85-cyclin-dependent protein kinase"/>
    <property type="match status" value="1"/>
</dbReference>
<comment type="similarity">
    <text evidence="1">Belongs to the protein kinase superfamily. CMGC Ser/Thr protein kinase family. CDC2/CDKX subfamily.</text>
</comment>
<dbReference type="GO" id="GO:0005524">
    <property type="term" value="F:ATP binding"/>
    <property type="evidence" value="ECO:0007669"/>
    <property type="project" value="UniProtKB-UniRule"/>
</dbReference>
<evidence type="ECO:0000256" key="12">
    <source>
        <dbReference type="ARBA" id="ARBA00066118"/>
    </source>
</evidence>
<comment type="catalytic activity">
    <reaction evidence="10">
        <text>L-seryl-[protein] + ATP = O-phospho-L-seryl-[protein] + ADP + H(+)</text>
        <dbReference type="Rhea" id="RHEA:17989"/>
        <dbReference type="Rhea" id="RHEA-COMP:9863"/>
        <dbReference type="Rhea" id="RHEA-COMP:11604"/>
        <dbReference type="ChEBI" id="CHEBI:15378"/>
        <dbReference type="ChEBI" id="CHEBI:29999"/>
        <dbReference type="ChEBI" id="CHEBI:30616"/>
        <dbReference type="ChEBI" id="CHEBI:83421"/>
        <dbReference type="ChEBI" id="CHEBI:456216"/>
        <dbReference type="EC" id="2.7.11.22"/>
    </reaction>
</comment>
<dbReference type="OrthoDB" id="1732493at2759"/>
<evidence type="ECO:0000256" key="1">
    <source>
        <dbReference type="ARBA" id="ARBA00006485"/>
    </source>
</evidence>
<dbReference type="CDD" id="cd07836">
    <property type="entry name" value="STKc_Pho85"/>
    <property type="match status" value="1"/>
</dbReference>
<evidence type="ECO:0000259" key="16">
    <source>
        <dbReference type="PROSITE" id="PS50011"/>
    </source>
</evidence>
<organism evidence="17 18">
    <name type="scientific">Tuber magnatum</name>
    <name type="common">white Piedmont truffle</name>
    <dbReference type="NCBI Taxonomy" id="42249"/>
    <lineage>
        <taxon>Eukaryota</taxon>
        <taxon>Fungi</taxon>
        <taxon>Dikarya</taxon>
        <taxon>Ascomycota</taxon>
        <taxon>Pezizomycotina</taxon>
        <taxon>Pezizomycetes</taxon>
        <taxon>Pezizales</taxon>
        <taxon>Tuberaceae</taxon>
        <taxon>Tuber</taxon>
    </lineage>
</organism>
<evidence type="ECO:0000256" key="14">
    <source>
        <dbReference type="PROSITE-ProRule" id="PRU10141"/>
    </source>
</evidence>
<dbReference type="PANTHER" id="PTHR24056:SF46">
    <property type="entry name" value="CYCLIN-DEPENDENT KINASE 5"/>
    <property type="match status" value="1"/>
</dbReference>
<comment type="subunit">
    <text evidence="12">Interacts with a number of cyclins.</text>
</comment>
<feature type="compositionally biased region" description="Low complexity" evidence="15">
    <location>
        <begin position="97"/>
        <end position="107"/>
    </location>
</feature>
<dbReference type="SMART" id="SM00220">
    <property type="entry name" value="S_TKc"/>
    <property type="match status" value="1"/>
</dbReference>
<evidence type="ECO:0000256" key="8">
    <source>
        <dbReference type="ARBA" id="ARBA00041795"/>
    </source>
</evidence>
<comment type="catalytic activity">
    <reaction evidence="9">
        <text>L-threonyl-[protein] + ATP = O-phospho-L-threonyl-[protein] + ADP + H(+)</text>
        <dbReference type="Rhea" id="RHEA:46608"/>
        <dbReference type="Rhea" id="RHEA-COMP:11060"/>
        <dbReference type="Rhea" id="RHEA-COMP:11605"/>
        <dbReference type="ChEBI" id="CHEBI:15378"/>
        <dbReference type="ChEBI" id="CHEBI:30013"/>
        <dbReference type="ChEBI" id="CHEBI:30616"/>
        <dbReference type="ChEBI" id="CHEBI:61977"/>
        <dbReference type="ChEBI" id="CHEBI:456216"/>
        <dbReference type="EC" id="2.7.11.22"/>
    </reaction>
</comment>
<dbReference type="InterPro" id="IPR008271">
    <property type="entry name" value="Ser/Thr_kinase_AS"/>
</dbReference>
<feature type="region of interest" description="Disordered" evidence="15">
    <location>
        <begin position="135"/>
        <end position="221"/>
    </location>
</feature>
<feature type="region of interest" description="Disordered" evidence="15">
    <location>
        <begin position="74"/>
        <end position="110"/>
    </location>
</feature>
<evidence type="ECO:0000256" key="6">
    <source>
        <dbReference type="ARBA" id="ARBA00022777"/>
    </source>
</evidence>
<keyword evidence="18" id="KW-1185">Reference proteome</keyword>
<evidence type="ECO:0000256" key="4">
    <source>
        <dbReference type="ARBA" id="ARBA00022679"/>
    </source>
</evidence>
<dbReference type="InterPro" id="IPR017441">
    <property type="entry name" value="Protein_kinase_ATP_BS"/>
</dbReference>
<dbReference type="FunFam" id="3.30.200.20:FF:000062">
    <property type="entry name" value="PHO system negative regulator"/>
    <property type="match status" value="1"/>
</dbReference>
<evidence type="ECO:0000256" key="13">
    <source>
        <dbReference type="ARBA" id="ARBA00073154"/>
    </source>
</evidence>
<dbReference type="Pfam" id="PF00069">
    <property type="entry name" value="Pkinase"/>
    <property type="match status" value="1"/>
</dbReference>
<keyword evidence="3" id="KW-0723">Serine/threonine-protein kinase</keyword>
<dbReference type="EC" id="2.7.11.22" evidence="2"/>
<reference evidence="17 18" key="1">
    <citation type="submission" date="2018-03" db="EMBL/GenBank/DDBJ databases">
        <title>Genomes of Pezizomycetes fungi and the evolution of truffles.</title>
        <authorList>
            <person name="Murat C."/>
            <person name="Payen T."/>
            <person name="Noel B."/>
            <person name="Kuo A."/>
            <person name="Martin F.M."/>
        </authorList>
    </citation>
    <scope>NUCLEOTIDE SEQUENCE [LARGE SCALE GENOMIC DNA]</scope>
    <source>
        <strain evidence="17">091103-1</strain>
    </source>
</reference>
<keyword evidence="4" id="KW-0808">Transferase</keyword>
<evidence type="ECO:0000256" key="9">
    <source>
        <dbReference type="ARBA" id="ARBA00047811"/>
    </source>
</evidence>
<feature type="binding site" evidence="14">
    <location>
        <position position="252"/>
    </location>
    <ligand>
        <name>ATP</name>
        <dbReference type="ChEBI" id="CHEBI:30616"/>
    </ligand>
</feature>
<dbReference type="AlphaFoldDB" id="A0A317SEK7"/>
<dbReference type="InterPro" id="IPR000719">
    <property type="entry name" value="Prot_kinase_dom"/>
</dbReference>
<evidence type="ECO:0000256" key="15">
    <source>
        <dbReference type="SAM" id="MobiDB-lite"/>
    </source>
</evidence>
<evidence type="ECO:0000313" key="18">
    <source>
        <dbReference type="Proteomes" id="UP000246991"/>
    </source>
</evidence>
<dbReference type="GO" id="GO:0005737">
    <property type="term" value="C:cytoplasm"/>
    <property type="evidence" value="ECO:0007669"/>
    <property type="project" value="TreeGrafter"/>
</dbReference>
<keyword evidence="6 17" id="KW-0418">Kinase</keyword>
<evidence type="ECO:0000256" key="11">
    <source>
        <dbReference type="ARBA" id="ARBA00053974"/>
    </source>
</evidence>
<dbReference type="InterPro" id="IPR011009">
    <property type="entry name" value="Kinase-like_dom_sf"/>
</dbReference>
<dbReference type="PROSITE" id="PS50011">
    <property type="entry name" value="PROTEIN_KINASE_DOM"/>
    <property type="match status" value="1"/>
</dbReference>
<evidence type="ECO:0000313" key="17">
    <source>
        <dbReference type="EMBL" id="PWW72862.1"/>
    </source>
</evidence>
<feature type="domain" description="Protein kinase" evidence="16">
    <location>
        <begin position="223"/>
        <end position="505"/>
    </location>
</feature>
<dbReference type="PANTHER" id="PTHR24056">
    <property type="entry name" value="CELL DIVISION PROTEIN KINASE"/>
    <property type="match status" value="1"/>
</dbReference>
<accession>A0A317SEK7</accession>
<keyword evidence="5 14" id="KW-0547">Nucleotide-binding</keyword>